<comment type="caution">
    <text evidence="6">The sequence shown here is derived from an EMBL/GenBank/DDBJ whole genome shotgun (WGS) entry which is preliminary data.</text>
</comment>
<dbReference type="Gene3D" id="3.40.366.10">
    <property type="entry name" value="Malonyl-Coenzyme A Acyl Carrier Protein, domain 2"/>
    <property type="match status" value="1"/>
</dbReference>
<dbReference type="GO" id="GO:0006633">
    <property type="term" value="P:fatty acid biosynthetic process"/>
    <property type="evidence" value="ECO:0007669"/>
    <property type="project" value="TreeGrafter"/>
</dbReference>
<dbReference type="GO" id="GO:0004314">
    <property type="term" value="F:[acyl-carrier-protein] S-malonyltransferase activity"/>
    <property type="evidence" value="ECO:0007669"/>
    <property type="project" value="UniProtKB-EC"/>
</dbReference>
<dbReference type="SUPFAM" id="SSF52151">
    <property type="entry name" value="FabD/lysophospholipase-like"/>
    <property type="match status" value="1"/>
</dbReference>
<evidence type="ECO:0000313" key="7">
    <source>
        <dbReference type="Proteomes" id="UP000033684"/>
    </source>
</evidence>
<gene>
    <name evidence="6" type="ORF">VZ94_03140</name>
</gene>
<dbReference type="EMBL" id="LAJX01000023">
    <property type="protein sequence ID" value="KJV07671.1"/>
    <property type="molecule type" value="Genomic_DNA"/>
</dbReference>
<keyword evidence="3" id="KW-0012">Acyltransferase</keyword>
<dbReference type="NCBIfam" id="TIGR00128">
    <property type="entry name" value="fabD"/>
    <property type="match status" value="1"/>
</dbReference>
<keyword evidence="2" id="KW-0808">Transferase</keyword>
<dbReference type="Pfam" id="PF00698">
    <property type="entry name" value="Acyl_transf_1"/>
    <property type="match status" value="1"/>
</dbReference>
<dbReference type="SUPFAM" id="SSF55048">
    <property type="entry name" value="Probable ACP-binding domain of malonyl-CoA ACP transacylase"/>
    <property type="match status" value="1"/>
</dbReference>
<dbReference type="Gene3D" id="3.30.70.250">
    <property type="entry name" value="Malonyl-CoA ACP transacylase, ACP-binding"/>
    <property type="match status" value="1"/>
</dbReference>
<evidence type="ECO:0000259" key="5">
    <source>
        <dbReference type="SMART" id="SM00827"/>
    </source>
</evidence>
<dbReference type="OrthoDB" id="9808564at2"/>
<comment type="catalytic activity">
    <reaction evidence="4">
        <text>holo-[ACP] + malonyl-CoA = malonyl-[ACP] + CoA</text>
        <dbReference type="Rhea" id="RHEA:41792"/>
        <dbReference type="Rhea" id="RHEA-COMP:9623"/>
        <dbReference type="Rhea" id="RHEA-COMP:9685"/>
        <dbReference type="ChEBI" id="CHEBI:57287"/>
        <dbReference type="ChEBI" id="CHEBI:57384"/>
        <dbReference type="ChEBI" id="CHEBI:64479"/>
        <dbReference type="ChEBI" id="CHEBI:78449"/>
        <dbReference type="EC" id="2.3.1.39"/>
    </reaction>
</comment>
<dbReference type="InterPro" id="IPR050858">
    <property type="entry name" value="Mal-CoA-ACP_Trans/PKS_FabD"/>
</dbReference>
<sequence>MQCYLFPGQGSQFKGMGEALFAEFPELTELADSLLGYSIKDLCVNDPNQVLHKTQYTQPALYVVNALSYRHQLKQTGITPDFVAGHSLGEYNALESAGALSFADGLTLVKKRGELMSQAPKGAMAAVLGSNEQDIHAILQKHGLTGIDIANYNSPSQTILSGLEHDIAEAQACFDNGQIRFIPLNTSGAFHSRYMEAAMLEFSAYLQSVNFATLTIPVIANINALPYPQHAIADLLAQQINHSVRWQDSILYLLQQGVTDFTEVGPGNVLSKLIPSIKEYYASTQATTAQTPIKPLSATDMIAAWNQRYPIGTKVNVAGYDEPLTTKTEAMLLFGHRAAIYLNGYNGYFALVEVTPV</sequence>
<dbReference type="InterPro" id="IPR014043">
    <property type="entry name" value="Acyl_transferase_dom"/>
</dbReference>
<dbReference type="PANTHER" id="PTHR42681:SF1">
    <property type="entry name" value="MALONYL-COA-ACYL CARRIER PROTEIN TRANSACYLASE, MITOCHONDRIAL"/>
    <property type="match status" value="1"/>
</dbReference>
<protein>
    <recommendedName>
        <fullName evidence="1">[acyl-carrier-protein] S-malonyltransferase</fullName>
        <ecNumber evidence="1">2.3.1.39</ecNumber>
    </recommendedName>
</protein>
<dbReference type="InterPro" id="IPR004410">
    <property type="entry name" value="Malonyl_CoA-ACP_transAc_FabD"/>
</dbReference>
<evidence type="ECO:0000256" key="2">
    <source>
        <dbReference type="ARBA" id="ARBA00022679"/>
    </source>
</evidence>
<dbReference type="InterPro" id="IPR001227">
    <property type="entry name" value="Ac_transferase_dom_sf"/>
</dbReference>
<keyword evidence="7" id="KW-1185">Reference proteome</keyword>
<dbReference type="EC" id="2.3.1.39" evidence="1"/>
<dbReference type="Proteomes" id="UP000033684">
    <property type="component" value="Unassembled WGS sequence"/>
</dbReference>
<evidence type="ECO:0000313" key="6">
    <source>
        <dbReference type="EMBL" id="KJV07671.1"/>
    </source>
</evidence>
<feature type="domain" description="Malonyl-CoA:ACP transacylase (MAT)" evidence="5">
    <location>
        <begin position="5"/>
        <end position="287"/>
    </location>
</feature>
<proteinExistence type="predicted"/>
<dbReference type="InterPro" id="IPR016035">
    <property type="entry name" value="Acyl_Trfase/lysoPLipase"/>
</dbReference>
<dbReference type="SMART" id="SM00827">
    <property type="entry name" value="PKS_AT"/>
    <property type="match status" value="1"/>
</dbReference>
<dbReference type="PANTHER" id="PTHR42681">
    <property type="entry name" value="MALONYL-COA-ACYL CARRIER PROTEIN TRANSACYLASE, MITOCHONDRIAL"/>
    <property type="match status" value="1"/>
</dbReference>
<dbReference type="AlphaFoldDB" id="A0A0F3ILS2"/>
<reference evidence="6 7" key="2">
    <citation type="journal article" date="2016" name="Microb. Ecol.">
        <title>Genome Characteristics of a Novel Type I Methanotroph (Sn10-6) Isolated from a Flooded Indian Rice Field.</title>
        <authorList>
            <person name="Rahalkar M.C."/>
            <person name="Pandit P.S."/>
            <person name="Dhakephalkar P.K."/>
            <person name="Pore S."/>
            <person name="Arora P."/>
            <person name="Kapse N."/>
        </authorList>
    </citation>
    <scope>NUCLEOTIDE SEQUENCE [LARGE SCALE GENOMIC DNA]</scope>
    <source>
        <strain evidence="6 7">Sn10-6</strain>
    </source>
</reference>
<organism evidence="6 7">
    <name type="scientific">Methylocucumis oryzae</name>
    <dbReference type="NCBI Taxonomy" id="1632867"/>
    <lineage>
        <taxon>Bacteria</taxon>
        <taxon>Pseudomonadati</taxon>
        <taxon>Pseudomonadota</taxon>
        <taxon>Gammaproteobacteria</taxon>
        <taxon>Methylococcales</taxon>
        <taxon>Methylococcaceae</taxon>
        <taxon>Methylocucumis</taxon>
    </lineage>
</organism>
<evidence type="ECO:0000256" key="1">
    <source>
        <dbReference type="ARBA" id="ARBA00013258"/>
    </source>
</evidence>
<dbReference type="InterPro" id="IPR016036">
    <property type="entry name" value="Malonyl_transacylase_ACP-bd"/>
</dbReference>
<evidence type="ECO:0000256" key="4">
    <source>
        <dbReference type="ARBA" id="ARBA00048462"/>
    </source>
</evidence>
<evidence type="ECO:0000256" key="3">
    <source>
        <dbReference type="ARBA" id="ARBA00023315"/>
    </source>
</evidence>
<dbReference type="GO" id="GO:0005829">
    <property type="term" value="C:cytosol"/>
    <property type="evidence" value="ECO:0007669"/>
    <property type="project" value="TreeGrafter"/>
</dbReference>
<dbReference type="PATRIC" id="fig|1632867.3.peg.2761"/>
<dbReference type="RefSeq" id="WP_045778127.1">
    <property type="nucleotide sequence ID" value="NZ_LAJX01000023.1"/>
</dbReference>
<reference evidence="7" key="1">
    <citation type="submission" date="2015-03" db="EMBL/GenBank/DDBJ databases">
        <title>Draft genome sequence of a novel methanotroph (Sn10-6) isolated from flooded ricefield rhizosphere in India.</title>
        <authorList>
            <person name="Pandit P.S."/>
            <person name="Pore S.D."/>
            <person name="Arora P."/>
            <person name="Kapse N.G."/>
            <person name="Dhakephalkar P.K."/>
            <person name="Rahalkar M.C."/>
        </authorList>
    </citation>
    <scope>NUCLEOTIDE SEQUENCE [LARGE SCALE GENOMIC DNA]</scope>
    <source>
        <strain evidence="7">Sn10-6</strain>
    </source>
</reference>
<name>A0A0F3ILS2_9GAMM</name>
<accession>A0A0F3ILS2</accession>